<dbReference type="Proteomes" id="UP001324427">
    <property type="component" value="Unassembled WGS sequence"/>
</dbReference>
<comment type="caution">
    <text evidence="1">The sequence shown here is derived from an EMBL/GenBank/DDBJ whole genome shotgun (WGS) entry which is preliminary data.</text>
</comment>
<evidence type="ECO:0000313" key="1">
    <source>
        <dbReference type="EMBL" id="KAK4545689.1"/>
    </source>
</evidence>
<organism evidence="1 2">
    <name type="scientific">Oleoguttula mirabilis</name>
    <dbReference type="NCBI Taxonomy" id="1507867"/>
    <lineage>
        <taxon>Eukaryota</taxon>
        <taxon>Fungi</taxon>
        <taxon>Dikarya</taxon>
        <taxon>Ascomycota</taxon>
        <taxon>Pezizomycotina</taxon>
        <taxon>Dothideomycetes</taxon>
        <taxon>Dothideomycetidae</taxon>
        <taxon>Mycosphaerellales</taxon>
        <taxon>Teratosphaeriaceae</taxon>
        <taxon>Oleoguttula</taxon>
    </lineage>
</organism>
<reference evidence="1 2" key="1">
    <citation type="submission" date="2021-11" db="EMBL/GenBank/DDBJ databases">
        <title>Black yeast isolated from Biological Soil Crust.</title>
        <authorList>
            <person name="Kurbessoian T."/>
        </authorList>
    </citation>
    <scope>NUCLEOTIDE SEQUENCE [LARGE SCALE GENOMIC DNA]</scope>
    <source>
        <strain evidence="1 2">CCFEE 5522</strain>
    </source>
</reference>
<dbReference type="AlphaFoldDB" id="A0AAV9JLC3"/>
<name>A0AAV9JLC3_9PEZI</name>
<dbReference type="EMBL" id="JAVFHQ010000018">
    <property type="protein sequence ID" value="KAK4545689.1"/>
    <property type="molecule type" value="Genomic_DNA"/>
</dbReference>
<keyword evidence="2" id="KW-1185">Reference proteome</keyword>
<evidence type="ECO:0000313" key="2">
    <source>
        <dbReference type="Proteomes" id="UP001324427"/>
    </source>
</evidence>
<sequence>MNAANAGVGDLPSGTVCRQCQYAEATAQHAATMSTLTSQQILFRAHTRHLLTQRVSLAAQPFTSSVRRAKRSLASQNAVLEKASQDLVGHIALAKVVFKMRIAAIDAETVDNVMCLQSLD</sequence>
<gene>
    <name evidence="1" type="ORF">LTR36_002643</name>
</gene>
<proteinExistence type="predicted"/>
<accession>A0AAV9JLC3</accession>
<protein>
    <submittedName>
        <fullName evidence="1">Uncharacterized protein</fullName>
    </submittedName>
</protein>